<evidence type="ECO:0000313" key="3">
    <source>
        <dbReference type="Proteomes" id="UP000799438"/>
    </source>
</evidence>
<gene>
    <name evidence="2" type="ORF">K452DRAFT_115978</name>
</gene>
<proteinExistence type="predicted"/>
<dbReference type="GeneID" id="54292584"/>
<accession>A0A6A6B135</accession>
<dbReference type="Proteomes" id="UP000799438">
    <property type="component" value="Unassembled WGS sequence"/>
</dbReference>
<evidence type="ECO:0000313" key="2">
    <source>
        <dbReference type="EMBL" id="KAF2136965.1"/>
    </source>
</evidence>
<organism evidence="2 3">
    <name type="scientific">Aplosporella prunicola CBS 121167</name>
    <dbReference type="NCBI Taxonomy" id="1176127"/>
    <lineage>
        <taxon>Eukaryota</taxon>
        <taxon>Fungi</taxon>
        <taxon>Dikarya</taxon>
        <taxon>Ascomycota</taxon>
        <taxon>Pezizomycotina</taxon>
        <taxon>Dothideomycetes</taxon>
        <taxon>Dothideomycetes incertae sedis</taxon>
        <taxon>Botryosphaeriales</taxon>
        <taxon>Aplosporellaceae</taxon>
        <taxon>Aplosporella</taxon>
    </lineage>
</organism>
<dbReference type="EMBL" id="ML995509">
    <property type="protein sequence ID" value="KAF2136965.1"/>
    <property type="molecule type" value="Genomic_DNA"/>
</dbReference>
<keyword evidence="3" id="KW-1185">Reference proteome</keyword>
<reference evidence="2" key="1">
    <citation type="journal article" date="2020" name="Stud. Mycol.">
        <title>101 Dothideomycetes genomes: a test case for predicting lifestyles and emergence of pathogens.</title>
        <authorList>
            <person name="Haridas S."/>
            <person name="Albert R."/>
            <person name="Binder M."/>
            <person name="Bloem J."/>
            <person name="Labutti K."/>
            <person name="Salamov A."/>
            <person name="Andreopoulos B."/>
            <person name="Baker S."/>
            <person name="Barry K."/>
            <person name="Bills G."/>
            <person name="Bluhm B."/>
            <person name="Cannon C."/>
            <person name="Castanera R."/>
            <person name="Culley D."/>
            <person name="Daum C."/>
            <person name="Ezra D."/>
            <person name="Gonzalez J."/>
            <person name="Henrissat B."/>
            <person name="Kuo A."/>
            <person name="Liang C."/>
            <person name="Lipzen A."/>
            <person name="Lutzoni F."/>
            <person name="Magnuson J."/>
            <person name="Mondo S."/>
            <person name="Nolan M."/>
            <person name="Ohm R."/>
            <person name="Pangilinan J."/>
            <person name="Park H.-J."/>
            <person name="Ramirez L."/>
            <person name="Alfaro M."/>
            <person name="Sun H."/>
            <person name="Tritt A."/>
            <person name="Yoshinaga Y."/>
            <person name="Zwiers L.-H."/>
            <person name="Turgeon B."/>
            <person name="Goodwin S."/>
            <person name="Spatafora J."/>
            <person name="Crous P."/>
            <person name="Grigoriev I."/>
        </authorList>
    </citation>
    <scope>NUCLEOTIDE SEQUENCE</scope>
    <source>
        <strain evidence="2">CBS 121167</strain>
    </source>
</reference>
<sequence length="134" mass="14180">MAHEAATALSSRVLVTPNSATPVANTPPSPPPLLQAHTRSKTPTRPPPIPHAHKPSHPIPTLLTSLRHRRPQPTPAAGYYSISSRSLICRHPRPAPTAILPPASTLCAICASAWLHSLPVAHRRTLLSVVPGAS</sequence>
<dbReference type="RefSeq" id="XP_033392683.1">
    <property type="nucleotide sequence ID" value="XM_033535090.1"/>
</dbReference>
<feature type="region of interest" description="Disordered" evidence="1">
    <location>
        <begin position="1"/>
        <end position="77"/>
    </location>
</feature>
<dbReference type="AlphaFoldDB" id="A0A6A6B135"/>
<evidence type="ECO:0000256" key="1">
    <source>
        <dbReference type="SAM" id="MobiDB-lite"/>
    </source>
</evidence>
<name>A0A6A6B135_9PEZI</name>
<protein>
    <submittedName>
        <fullName evidence="2">Uncharacterized protein</fullName>
    </submittedName>
</protein>